<dbReference type="AlphaFoldDB" id="A0A975AY00"/>
<accession>A0A975AY00</accession>
<reference evidence="2" key="1">
    <citation type="submission" date="2019-11" db="EMBL/GenBank/DDBJ databases">
        <authorList>
            <person name="Kojima H."/>
        </authorList>
    </citation>
    <scope>NUCLEOTIDE SEQUENCE</scope>
    <source>
        <strain evidence="2">H1576</strain>
    </source>
</reference>
<evidence type="ECO:0000256" key="1">
    <source>
        <dbReference type="SAM" id="SignalP"/>
    </source>
</evidence>
<evidence type="ECO:0000313" key="2">
    <source>
        <dbReference type="EMBL" id="QSZ40646.1"/>
    </source>
</evidence>
<evidence type="ECO:0000313" key="3">
    <source>
        <dbReference type="Proteomes" id="UP000671852"/>
    </source>
</evidence>
<keyword evidence="1" id="KW-0732">Signal</keyword>
<evidence type="ECO:0008006" key="4">
    <source>
        <dbReference type="Google" id="ProtNLM"/>
    </source>
</evidence>
<dbReference type="Proteomes" id="UP000671852">
    <property type="component" value="Chromosome"/>
</dbReference>
<dbReference type="InterPro" id="IPR023614">
    <property type="entry name" value="Porin_dom_sf"/>
</dbReference>
<gene>
    <name evidence="2" type="ORF">GJV85_00435</name>
</gene>
<name>A0A975AY00_9BACT</name>
<dbReference type="RefSeq" id="WP_207561925.1">
    <property type="nucleotide sequence ID" value="NZ_CP046072.1"/>
</dbReference>
<organism evidence="2 3">
    <name type="scientific">Sulfurimonas aquatica</name>
    <dbReference type="NCBI Taxonomy" id="2672570"/>
    <lineage>
        <taxon>Bacteria</taxon>
        <taxon>Pseudomonadati</taxon>
        <taxon>Campylobacterota</taxon>
        <taxon>Epsilonproteobacteria</taxon>
        <taxon>Campylobacterales</taxon>
        <taxon>Sulfurimonadaceae</taxon>
        <taxon>Sulfurimonas</taxon>
    </lineage>
</organism>
<sequence>MKLLKISTVAALLVSANVYAVENVKVGGDAKLFYGTQDAGWFSGADSGLFEKDASYADFGVSLGVTADLMENVKAGVKAQLITTLGLENDIVVGGWSSAHSSESGTLKTTEWISEAWIEGKIGNTTGTIGRMTLDTPLVFTETWSMDYNTFEAITITNEDIPDTTLTGMFVGQSNGYGSGGTADANVMASGGAFSKLGSDGAFIVGATNNSVKPLTAQAWYYNLPNTLDAFWLQADVDYEGIIAGAQYTTINSDGGTDSDTAFAVKLGYAIPDIATITAAYSSVGDKGDRGGVYNIATDGQYSGTASALYTEFWWWFQTASVTGANTMTLSAEGSVADVDLFLGLYSAEIKPATSTTTDKVDEITFTASKSFGPIDTSIALMYDMFDTDAVKGPNYMEDLTSFQVYLTYNY</sequence>
<keyword evidence="3" id="KW-1185">Reference proteome</keyword>
<feature type="signal peptide" evidence="1">
    <location>
        <begin position="1"/>
        <end position="20"/>
    </location>
</feature>
<reference evidence="2" key="2">
    <citation type="submission" date="2021-04" db="EMBL/GenBank/DDBJ databases">
        <title>Isolation and characterization of a novel species of the genus Sulfurimonas.</title>
        <authorList>
            <person name="Fukui M."/>
        </authorList>
    </citation>
    <scope>NUCLEOTIDE SEQUENCE</scope>
    <source>
        <strain evidence="2">H1576</strain>
    </source>
</reference>
<proteinExistence type="predicted"/>
<dbReference type="Gene3D" id="2.40.160.10">
    <property type="entry name" value="Porin"/>
    <property type="match status" value="1"/>
</dbReference>
<dbReference type="KEGG" id="saqt:GJV85_00435"/>
<dbReference type="EMBL" id="CP046072">
    <property type="protein sequence ID" value="QSZ40646.1"/>
    <property type="molecule type" value="Genomic_DNA"/>
</dbReference>
<protein>
    <recommendedName>
        <fullName evidence="4">Porin</fullName>
    </recommendedName>
</protein>
<feature type="chain" id="PRO_5037100377" description="Porin" evidence="1">
    <location>
        <begin position="21"/>
        <end position="411"/>
    </location>
</feature>